<dbReference type="OMA" id="MVLWGAE"/>
<evidence type="ECO:0000256" key="13">
    <source>
        <dbReference type="ARBA" id="ARBA00023034"/>
    </source>
</evidence>
<evidence type="ECO:0000256" key="7">
    <source>
        <dbReference type="ARBA" id="ARBA00022679"/>
    </source>
</evidence>
<feature type="signal peptide" evidence="19">
    <location>
        <begin position="1"/>
        <end position="31"/>
    </location>
</feature>
<keyword evidence="10 17" id="KW-0430">Lectin</keyword>
<evidence type="ECO:0000256" key="4">
    <source>
        <dbReference type="ARBA" id="ARBA00005680"/>
    </source>
</evidence>
<dbReference type="InterPro" id="IPR001173">
    <property type="entry name" value="Glyco_trans_2-like"/>
</dbReference>
<evidence type="ECO:0000256" key="9">
    <source>
        <dbReference type="ARBA" id="ARBA00022723"/>
    </source>
</evidence>
<keyword evidence="7 17" id="KW-0808">Transferase</keyword>
<dbReference type="EMBL" id="AFYH01133747">
    <property type="status" value="NOT_ANNOTATED_CDS"/>
    <property type="molecule type" value="Genomic_DNA"/>
</dbReference>
<keyword evidence="6 17" id="KW-0328">Glycosyltransferase</keyword>
<organism evidence="21 22">
    <name type="scientific">Latimeria chalumnae</name>
    <name type="common">Coelacanth</name>
    <dbReference type="NCBI Taxonomy" id="7897"/>
    <lineage>
        <taxon>Eukaryota</taxon>
        <taxon>Metazoa</taxon>
        <taxon>Chordata</taxon>
        <taxon>Craniata</taxon>
        <taxon>Vertebrata</taxon>
        <taxon>Euteleostomi</taxon>
        <taxon>Coelacanthiformes</taxon>
        <taxon>Coelacanthidae</taxon>
        <taxon>Latimeria</taxon>
    </lineage>
</organism>
<gene>
    <name evidence="21" type="primary">GALNT15</name>
</gene>
<reference evidence="22" key="1">
    <citation type="submission" date="2011-08" db="EMBL/GenBank/DDBJ databases">
        <title>The draft genome of Latimeria chalumnae.</title>
        <authorList>
            <person name="Di Palma F."/>
            <person name="Alfoldi J."/>
            <person name="Johnson J."/>
            <person name="Berlin A."/>
            <person name="Gnerre S."/>
            <person name="Jaffe D."/>
            <person name="MacCallum I."/>
            <person name="Young S."/>
            <person name="Walker B.J."/>
            <person name="Lander E."/>
            <person name="Lindblad-Toh K."/>
        </authorList>
    </citation>
    <scope>NUCLEOTIDE SEQUENCE [LARGE SCALE GENOMIC DNA]</scope>
    <source>
        <strain evidence="22">Wild caught</strain>
    </source>
</reference>
<dbReference type="SUPFAM" id="SSF53448">
    <property type="entry name" value="Nucleotide-diphospho-sugar transferases"/>
    <property type="match status" value="1"/>
</dbReference>
<dbReference type="GO" id="GO:0016266">
    <property type="term" value="P:protein O-linked glycosylation via N-acetyl-galactosamine"/>
    <property type="evidence" value="ECO:0007669"/>
    <property type="project" value="UniProtKB-ARBA"/>
</dbReference>
<keyword evidence="8" id="KW-0812">Transmembrane</keyword>
<dbReference type="EMBL" id="AFYH01133744">
    <property type="status" value="NOT_ANNOTATED_CDS"/>
    <property type="molecule type" value="Genomic_DNA"/>
</dbReference>
<dbReference type="eggNOG" id="KOG3736">
    <property type="taxonomic scope" value="Eukaryota"/>
</dbReference>
<comment type="subcellular location">
    <subcellularLocation>
        <location evidence="2 17">Golgi apparatus membrane</location>
        <topology evidence="2 17">Single-pass type II membrane protein</topology>
    </subcellularLocation>
</comment>
<evidence type="ECO:0000256" key="10">
    <source>
        <dbReference type="ARBA" id="ARBA00022734"/>
    </source>
</evidence>
<dbReference type="PROSITE" id="PS50231">
    <property type="entry name" value="RICIN_B_LECTIN"/>
    <property type="match status" value="1"/>
</dbReference>
<dbReference type="UniPathway" id="UPA00378"/>
<dbReference type="SMART" id="SM00458">
    <property type="entry name" value="RICIN"/>
    <property type="match status" value="1"/>
</dbReference>
<dbReference type="GO" id="GO:0030246">
    <property type="term" value="F:carbohydrate binding"/>
    <property type="evidence" value="ECO:0007669"/>
    <property type="project" value="UniProtKB-KW"/>
</dbReference>
<evidence type="ECO:0000256" key="19">
    <source>
        <dbReference type="SAM" id="SignalP"/>
    </source>
</evidence>
<proteinExistence type="inferred from homology"/>
<evidence type="ECO:0000256" key="12">
    <source>
        <dbReference type="ARBA" id="ARBA00022989"/>
    </source>
</evidence>
<sequence length="635" mass="72109">MILRRGLRSRFCRLQFLLLLVALGFLVLIATTPDPPAGHLGQRGSVLVGEPIKSGGVGFVETQELLELRDHHQHHFPKDELSPLSSFREDELIAVASPSRKPESQARKGSYKMVKQGRRRDGSSVPKAGDLGEPVLLNLKGAGKQLEESGLQKYGFNEVVSERISLHRRLPEVRHPLCLEKQYIVGRLTATVIISFYNEAWSTLLRTIHSVLDMTPRKLLKEIILVDDLSQQGNLKTALSEYISRLDGVKLIRSNKRLGVIGGRMLGAARATGDVLVFMDSHCECHKGWLEPLLERIAGDRTRVVSPIIDVIDWKTFRYYHSVDPQRGVFDWKLDFHWEALLESDHKGRVTPVSPIRSPTVPGGVLAVDRHYFQKIGAYDPGLSFWGAENLELSIRVWLCGGSVEILPCSRVGHVYRDRMPYLLPDEDAVMRNKIRIAETWLGPFKETFYKHDTAAFLISRVEKPDCIEQLQLQKRLGCRTFQWFLTHIYPELYSPEEKPGYSGELYNIGTGYCADYKAKWGAAGGPVELSPCTGNGNQHFESNSFREIRFGSALQFCLDVRQEQVVLQDCTKEGKTKVEQQWDIQKSGAVVHIHSGKCIEAMENEDIRGLFLYPCNEQTNQMWRFEQMIILNER</sequence>
<evidence type="ECO:0000313" key="22">
    <source>
        <dbReference type="Proteomes" id="UP000008672"/>
    </source>
</evidence>
<comment type="pathway">
    <text evidence="3 17">Protein modification; protein glycosylation.</text>
</comment>
<keyword evidence="12" id="KW-1133">Transmembrane helix</keyword>
<dbReference type="Pfam" id="PF00535">
    <property type="entry name" value="Glycos_transf_2"/>
    <property type="match status" value="1"/>
</dbReference>
<dbReference type="FunFam" id="3.90.550.10:FF:000021">
    <property type="entry name" value="Polypeptide N-acetylgalactosaminyltransferase"/>
    <property type="match status" value="1"/>
</dbReference>
<dbReference type="HOGENOM" id="CLU_013477_0_3_1"/>
<reference evidence="21" key="2">
    <citation type="submission" date="2025-08" db="UniProtKB">
        <authorList>
            <consortium name="Ensembl"/>
        </authorList>
    </citation>
    <scope>IDENTIFICATION</scope>
</reference>
<evidence type="ECO:0000256" key="1">
    <source>
        <dbReference type="ARBA" id="ARBA00001936"/>
    </source>
</evidence>
<dbReference type="CDD" id="cd02510">
    <property type="entry name" value="pp-GalNAc-T"/>
    <property type="match status" value="1"/>
</dbReference>
<dbReference type="GO" id="GO:0004653">
    <property type="term" value="F:polypeptide N-acetylgalactosaminyltransferase activity"/>
    <property type="evidence" value="ECO:0007669"/>
    <property type="project" value="TreeGrafter"/>
</dbReference>
<dbReference type="PANTHER" id="PTHR11675">
    <property type="entry name" value="N-ACETYLGALACTOSAMINYLTRANSFERASE"/>
    <property type="match status" value="1"/>
</dbReference>
<evidence type="ECO:0000256" key="6">
    <source>
        <dbReference type="ARBA" id="ARBA00022676"/>
    </source>
</evidence>
<dbReference type="InterPro" id="IPR027791">
    <property type="entry name" value="Galactosyl_T_C"/>
</dbReference>
<evidence type="ECO:0000256" key="11">
    <source>
        <dbReference type="ARBA" id="ARBA00022968"/>
    </source>
</evidence>
<evidence type="ECO:0000256" key="16">
    <source>
        <dbReference type="ARBA" id="ARBA00023211"/>
    </source>
</evidence>
<keyword evidence="11" id="KW-0735">Signal-anchor</keyword>
<dbReference type="FunCoup" id="H3AMH1">
    <property type="interactions" value="161"/>
</dbReference>
<comment type="cofactor">
    <cofactor evidence="1 17">
        <name>Mn(2+)</name>
        <dbReference type="ChEBI" id="CHEBI:29035"/>
    </cofactor>
</comment>
<dbReference type="AlphaFoldDB" id="H3AMH1"/>
<evidence type="ECO:0000256" key="2">
    <source>
        <dbReference type="ARBA" id="ARBA00004323"/>
    </source>
</evidence>
<dbReference type="PANTHER" id="PTHR11675:SF36">
    <property type="entry name" value="POLYPEPTIDE N-ACETYLGALACTOSAMINYLTRANSFERASE 15"/>
    <property type="match status" value="1"/>
</dbReference>
<dbReference type="STRING" id="7897.ENSLACP00000010842"/>
<keyword evidence="13 17" id="KW-0333">Golgi apparatus</keyword>
<dbReference type="GeneID" id="102345330"/>
<accession>H3AMH1</accession>
<dbReference type="InterPro" id="IPR035992">
    <property type="entry name" value="Ricin_B-like_lectins"/>
</dbReference>
<feature type="region of interest" description="Disordered" evidence="18">
    <location>
        <begin position="97"/>
        <end position="129"/>
    </location>
</feature>
<evidence type="ECO:0000256" key="17">
    <source>
        <dbReference type="RuleBase" id="RU361242"/>
    </source>
</evidence>
<dbReference type="InterPro" id="IPR045885">
    <property type="entry name" value="GalNAc-T"/>
</dbReference>
<dbReference type="Ensembl" id="ENSLACT00000010922.2">
    <property type="protein sequence ID" value="ENSLACP00000010842.2"/>
    <property type="gene ID" value="ENSLACG00000009544.2"/>
</dbReference>
<dbReference type="EMBL" id="AFYH01133741">
    <property type="status" value="NOT_ANNOTATED_CDS"/>
    <property type="molecule type" value="Genomic_DNA"/>
</dbReference>
<feature type="domain" description="Ricin B lectin" evidence="20">
    <location>
        <begin position="503"/>
        <end position="627"/>
    </location>
</feature>
<dbReference type="InterPro" id="IPR000772">
    <property type="entry name" value="Ricin_B_lectin"/>
</dbReference>
<evidence type="ECO:0000256" key="18">
    <source>
        <dbReference type="SAM" id="MobiDB-lite"/>
    </source>
</evidence>
<dbReference type="Gene3D" id="2.80.10.50">
    <property type="match status" value="1"/>
</dbReference>
<dbReference type="GeneTree" id="ENSGT00940000160808"/>
<dbReference type="Bgee" id="ENSLACG00000009544">
    <property type="expression patterns" value="Expressed in pectoral fin and 2 other cell types or tissues"/>
</dbReference>
<dbReference type="OrthoDB" id="416652at2759"/>
<dbReference type="CDD" id="cd23442">
    <property type="entry name" value="beta-trefoil_Ricin_GALNT15"/>
    <property type="match status" value="1"/>
</dbReference>
<comment type="similarity">
    <text evidence="4 17">Belongs to the glycosyltransferase 2 family. GalNAc-T subfamily.</text>
</comment>
<evidence type="ECO:0000259" key="20">
    <source>
        <dbReference type="SMART" id="SM00458"/>
    </source>
</evidence>
<evidence type="ECO:0000256" key="14">
    <source>
        <dbReference type="ARBA" id="ARBA00023136"/>
    </source>
</evidence>
<evidence type="ECO:0000256" key="5">
    <source>
        <dbReference type="ARBA" id="ARBA00012644"/>
    </source>
</evidence>
<evidence type="ECO:0000256" key="8">
    <source>
        <dbReference type="ARBA" id="ARBA00022692"/>
    </source>
</evidence>
<keyword evidence="9" id="KW-0479">Metal-binding</keyword>
<dbReference type="Pfam" id="PF00652">
    <property type="entry name" value="Ricin_B_lectin"/>
    <property type="match status" value="1"/>
</dbReference>
<keyword evidence="14" id="KW-0472">Membrane</keyword>
<reference evidence="21" key="3">
    <citation type="submission" date="2025-09" db="UniProtKB">
        <authorList>
            <consortium name="Ensembl"/>
        </authorList>
    </citation>
    <scope>IDENTIFICATION</scope>
</reference>
<evidence type="ECO:0000256" key="3">
    <source>
        <dbReference type="ARBA" id="ARBA00004922"/>
    </source>
</evidence>
<dbReference type="GO" id="GO:0046872">
    <property type="term" value="F:metal ion binding"/>
    <property type="evidence" value="ECO:0007669"/>
    <property type="project" value="UniProtKB-KW"/>
</dbReference>
<dbReference type="GO" id="GO:0000139">
    <property type="term" value="C:Golgi membrane"/>
    <property type="evidence" value="ECO:0007669"/>
    <property type="project" value="UniProtKB-SubCell"/>
</dbReference>
<dbReference type="EC" id="2.4.1.-" evidence="17"/>
<keyword evidence="19" id="KW-0732">Signal</keyword>
<dbReference type="EMBL" id="AFYH01133745">
    <property type="status" value="NOT_ANNOTATED_CDS"/>
    <property type="molecule type" value="Genomic_DNA"/>
</dbReference>
<protein>
    <recommendedName>
        <fullName evidence="5 17">Polypeptide N-acetylgalactosaminyltransferase</fullName>
        <ecNumber evidence="17">2.4.1.-</ecNumber>
    </recommendedName>
    <alternativeName>
        <fullName evidence="17">Protein-UDP acetylgalactosaminyltransferase</fullName>
    </alternativeName>
</protein>
<dbReference type="InParanoid" id="H3AMH1"/>
<keyword evidence="15 17" id="KW-1015">Disulfide bond</keyword>
<name>H3AMH1_LATCH</name>
<evidence type="ECO:0000313" key="21">
    <source>
        <dbReference type="Ensembl" id="ENSLACP00000010842.2"/>
    </source>
</evidence>
<dbReference type="InterPro" id="IPR029044">
    <property type="entry name" value="Nucleotide-diphossugar_trans"/>
</dbReference>
<dbReference type="Pfam" id="PF02709">
    <property type="entry name" value="Glyco_transf_7C"/>
    <property type="match status" value="1"/>
</dbReference>
<evidence type="ECO:0000256" key="15">
    <source>
        <dbReference type="ARBA" id="ARBA00023157"/>
    </source>
</evidence>
<dbReference type="EMBL" id="AFYH01133742">
    <property type="status" value="NOT_ANNOTATED_CDS"/>
    <property type="molecule type" value="Genomic_DNA"/>
</dbReference>
<dbReference type="KEGG" id="lcm:102345330"/>
<feature type="chain" id="PRO_5003579311" description="Polypeptide N-acetylgalactosaminyltransferase" evidence="19">
    <location>
        <begin position="32"/>
        <end position="635"/>
    </location>
</feature>
<keyword evidence="16 17" id="KW-0464">Manganese</keyword>
<keyword evidence="22" id="KW-1185">Reference proteome</keyword>
<dbReference type="Proteomes" id="UP000008672">
    <property type="component" value="Unassembled WGS sequence"/>
</dbReference>
<dbReference type="EMBL" id="AFYH01133743">
    <property type="status" value="NOT_ANNOTATED_CDS"/>
    <property type="molecule type" value="Genomic_DNA"/>
</dbReference>
<dbReference type="EMBL" id="AFYH01133746">
    <property type="status" value="NOT_ANNOTATED_CDS"/>
    <property type="molecule type" value="Genomic_DNA"/>
</dbReference>
<dbReference type="SUPFAM" id="SSF50370">
    <property type="entry name" value="Ricin B-like lectins"/>
    <property type="match status" value="1"/>
</dbReference>
<dbReference type="Gene3D" id="3.90.550.10">
    <property type="entry name" value="Spore Coat Polysaccharide Biosynthesis Protein SpsA, Chain A"/>
    <property type="match status" value="1"/>
</dbReference>